<reference evidence="3" key="1">
    <citation type="submission" date="2018-07" db="EMBL/GenBank/DDBJ databases">
        <authorList>
            <person name="Quirk P.G."/>
            <person name="Krulwich T.A."/>
        </authorList>
    </citation>
    <scope>NUCLEOTIDE SEQUENCE</scope>
</reference>
<feature type="domain" description="Co-chaperone DjlA N-terminal" evidence="1">
    <location>
        <begin position="6"/>
        <end position="116"/>
    </location>
</feature>
<proteinExistence type="predicted"/>
<evidence type="ECO:0000313" key="3">
    <source>
        <dbReference type="EMBL" id="SUS08544.1"/>
    </source>
</evidence>
<organism evidence="3">
    <name type="scientific">metagenome</name>
    <dbReference type="NCBI Taxonomy" id="256318"/>
    <lineage>
        <taxon>unclassified sequences</taxon>
        <taxon>metagenomes</taxon>
    </lineage>
</organism>
<evidence type="ECO:0000313" key="2">
    <source>
        <dbReference type="EMBL" id="SUS06501.1"/>
    </source>
</evidence>
<evidence type="ECO:0000259" key="1">
    <source>
        <dbReference type="Pfam" id="PF05099"/>
    </source>
</evidence>
<dbReference type="SUPFAM" id="SSF158682">
    <property type="entry name" value="TerB-like"/>
    <property type="match status" value="1"/>
</dbReference>
<dbReference type="AlphaFoldDB" id="A0A380TLI2"/>
<dbReference type="Pfam" id="PF05099">
    <property type="entry name" value="TerB"/>
    <property type="match status" value="1"/>
</dbReference>
<dbReference type="InterPro" id="IPR007791">
    <property type="entry name" value="DjlA_N"/>
</dbReference>
<dbReference type="Gene3D" id="1.10.3680.10">
    <property type="entry name" value="TerB-like"/>
    <property type="match status" value="1"/>
</dbReference>
<dbReference type="CDD" id="cd07176">
    <property type="entry name" value="terB"/>
    <property type="match status" value="1"/>
</dbReference>
<accession>A0A380TLI2</accession>
<protein>
    <recommendedName>
        <fullName evidence="1">Co-chaperone DjlA N-terminal domain-containing protein</fullName>
    </recommendedName>
</protein>
<gene>
    <name evidence="2" type="ORF">DF3PB_2900004</name>
    <name evidence="3" type="ORF">DF3PB_730009</name>
</gene>
<sequence>MVSHHAALIYTMVLVSAADRNMTDAELHQIGEIITGLPIFRDYNNQSLSSTTASCAELLDDENGLDKALELIGAALPERLRETAYALACDVAAADGRVVVEESRMLELIRDRLDIDSLIAAAIERGARARFATL</sequence>
<name>A0A380TLI2_9ZZZZ</name>
<dbReference type="InterPro" id="IPR029024">
    <property type="entry name" value="TerB-like"/>
</dbReference>
<dbReference type="EMBL" id="UIDG01000627">
    <property type="protein sequence ID" value="SUS08544.1"/>
    <property type="molecule type" value="Genomic_DNA"/>
</dbReference>
<dbReference type="EMBL" id="UIDG01000213">
    <property type="protein sequence ID" value="SUS06501.1"/>
    <property type="molecule type" value="Genomic_DNA"/>
</dbReference>